<proteinExistence type="predicted"/>
<dbReference type="AlphaFoldDB" id="A0A202E802"/>
<evidence type="ECO:0000313" key="3">
    <source>
        <dbReference type="Proteomes" id="UP000196084"/>
    </source>
</evidence>
<feature type="transmembrane region" description="Helical" evidence="1">
    <location>
        <begin position="29"/>
        <end position="52"/>
    </location>
</feature>
<organism evidence="2 3">
    <name type="scientific">Natronolimnobius baerhuensis</name>
    <dbReference type="NCBI Taxonomy" id="253108"/>
    <lineage>
        <taxon>Archaea</taxon>
        <taxon>Methanobacteriati</taxon>
        <taxon>Methanobacteriota</taxon>
        <taxon>Stenosarchaea group</taxon>
        <taxon>Halobacteria</taxon>
        <taxon>Halobacteriales</taxon>
        <taxon>Natrialbaceae</taxon>
        <taxon>Natronolimnobius</taxon>
    </lineage>
</organism>
<gene>
    <name evidence="2" type="ORF">B2G88_07570</name>
</gene>
<evidence type="ECO:0000313" key="2">
    <source>
        <dbReference type="EMBL" id="OVE84268.1"/>
    </source>
</evidence>
<keyword evidence="1" id="KW-1133">Transmembrane helix</keyword>
<protein>
    <submittedName>
        <fullName evidence="2">Uncharacterized protein</fullName>
    </submittedName>
</protein>
<reference evidence="2 3" key="1">
    <citation type="submission" date="2017-02" db="EMBL/GenBank/DDBJ databases">
        <title>Natronthermophilus aegyptiacus gen. nov.,sp. nov., an aerobic, extremely halophilic alkalithermophilic archaeon isolated from the athalassohaline Wadi An Natrun, Egypt.</title>
        <authorList>
            <person name="Zhao B."/>
        </authorList>
    </citation>
    <scope>NUCLEOTIDE SEQUENCE [LARGE SCALE GENOMIC DNA]</scope>
    <source>
        <strain evidence="2 3">CGMCC 1.3597</strain>
    </source>
</reference>
<dbReference type="RefSeq" id="WP_087714436.1">
    <property type="nucleotide sequence ID" value="NZ_MWPH01000002.1"/>
</dbReference>
<dbReference type="EMBL" id="MWPH01000002">
    <property type="protein sequence ID" value="OVE84268.1"/>
    <property type="molecule type" value="Genomic_DNA"/>
</dbReference>
<comment type="caution">
    <text evidence="2">The sequence shown here is derived from an EMBL/GenBank/DDBJ whole genome shotgun (WGS) entry which is preliminary data.</text>
</comment>
<keyword evidence="1" id="KW-0812">Transmembrane</keyword>
<sequence length="72" mass="7981">MATGLIEAATPILNGLVGYEQMAELMEPFILTAVIVTPILLGALYVGARFLLRQYLQRDSNSNQGQYQPKLR</sequence>
<dbReference type="Proteomes" id="UP000196084">
    <property type="component" value="Unassembled WGS sequence"/>
</dbReference>
<keyword evidence="1" id="KW-0472">Membrane</keyword>
<evidence type="ECO:0000256" key="1">
    <source>
        <dbReference type="SAM" id="Phobius"/>
    </source>
</evidence>
<dbReference type="OrthoDB" id="378394at2157"/>
<name>A0A202E802_9EURY</name>
<keyword evidence="3" id="KW-1185">Reference proteome</keyword>
<accession>A0A202E802</accession>